<evidence type="ECO:0000256" key="5">
    <source>
        <dbReference type="ARBA" id="ARBA00022692"/>
    </source>
</evidence>
<dbReference type="EMBL" id="AABYWZ010000008">
    <property type="protein sequence ID" value="EAJ5681449.1"/>
    <property type="molecule type" value="Genomic_DNA"/>
</dbReference>
<evidence type="ECO:0000256" key="1">
    <source>
        <dbReference type="ARBA" id="ARBA00004429"/>
    </source>
</evidence>
<evidence type="ECO:0000313" key="10">
    <source>
        <dbReference type="EMBL" id="EAJ5681449.1"/>
    </source>
</evidence>
<gene>
    <name evidence="10" type="ORF">BXA13_03850</name>
</gene>
<comment type="subcellular location">
    <subcellularLocation>
        <location evidence="1">Cell inner membrane</location>
        <topology evidence="1">Multi-pass membrane protein</topology>
    </subcellularLocation>
    <subcellularLocation>
        <location evidence="8">Cell membrane</location>
        <topology evidence="8">Multi-pass membrane protein</topology>
    </subcellularLocation>
</comment>
<dbReference type="Gene3D" id="1.10.3720.10">
    <property type="entry name" value="MetI-like"/>
    <property type="match status" value="2"/>
</dbReference>
<comment type="caution">
    <text evidence="10">The sequence shown here is derived from an EMBL/GenBank/DDBJ whole genome shotgun (WGS) entry which is preliminary data.</text>
</comment>
<keyword evidence="2 8" id="KW-0813">Transport</keyword>
<evidence type="ECO:0000256" key="8">
    <source>
        <dbReference type="RuleBase" id="RU363032"/>
    </source>
</evidence>
<feature type="domain" description="ABC transmembrane type-1" evidence="9">
    <location>
        <begin position="316"/>
        <end position="515"/>
    </location>
</feature>
<sequence length="533" mass="59764">MKFLSLRWSFATFFFCSLIILPILAIILHLPFIDINTLKHLSKNVLPRYVFGSAFILFGTLVLCLIIGLVSAYLIAFYKFFGSKFFEWFLILPLAIPSYVMGFVWIDLFEFQGLIPTLLGVDRRIDIMNAYGVIVILSFALYPYVYFFAKNTFAYGLGNIILSAKTLKASNLKTFFKVILPFCRVGIMGALLLVAMEVLSDYGLVAYFGVDTFSAGIFRTWGSGGDEVSAVALSVALLVFIALLMLLEKIQRGKKGFNQNVFLPTPKDELKGFKAFLAFLWCFLVAFLAFVVPIIWLIYWAGFDFMQNLSNVLTPAFYSLSVALMSSFAIVGVAFYLCFIVRLNDTKASKIILWLTTLGYSLPGAVVAVGILVILGVLNYIFDLLSFEYAIGGGFLVLFFGYFVRFLASGIFATQSGYERISKNIDYANLTLKSKPFKIFTQIHFPLMKHYLALAVVIICVDILKELPISTILSPSGFQTLSSLVFAYSENELIYNVSLPSLIIVLFGIIPTFLMHYLQNKTTKKDNNGNLKN</sequence>
<keyword evidence="7 8" id="KW-0472">Membrane</keyword>
<feature type="transmembrane region" description="Helical" evidence="8">
    <location>
        <begin position="228"/>
        <end position="247"/>
    </location>
</feature>
<dbReference type="CDD" id="cd06261">
    <property type="entry name" value="TM_PBP2"/>
    <property type="match status" value="1"/>
</dbReference>
<evidence type="ECO:0000256" key="6">
    <source>
        <dbReference type="ARBA" id="ARBA00022989"/>
    </source>
</evidence>
<feature type="transmembrane region" description="Helical" evidence="8">
    <location>
        <begin position="88"/>
        <end position="109"/>
    </location>
</feature>
<feature type="domain" description="ABC transmembrane type-1" evidence="9">
    <location>
        <begin position="50"/>
        <end position="246"/>
    </location>
</feature>
<keyword evidence="5 8" id="KW-0812">Transmembrane</keyword>
<feature type="transmembrane region" description="Helical" evidence="8">
    <location>
        <begin position="130"/>
        <end position="149"/>
    </location>
</feature>
<accession>A0A7U8BJ54</accession>
<organism evidence="10 11">
    <name type="scientific">Campylobacter lari</name>
    <dbReference type="NCBI Taxonomy" id="201"/>
    <lineage>
        <taxon>Bacteria</taxon>
        <taxon>Pseudomonadati</taxon>
        <taxon>Campylobacterota</taxon>
        <taxon>Epsilonproteobacteria</taxon>
        <taxon>Campylobacterales</taxon>
        <taxon>Campylobacteraceae</taxon>
        <taxon>Campylobacter</taxon>
    </lineage>
</organism>
<name>A0A7U8BJ54_CAMLA</name>
<dbReference type="AlphaFoldDB" id="A0A7U8BJ54"/>
<evidence type="ECO:0000256" key="4">
    <source>
        <dbReference type="ARBA" id="ARBA00022519"/>
    </source>
</evidence>
<feature type="transmembrane region" description="Helical" evidence="8">
    <location>
        <begin position="175"/>
        <end position="195"/>
    </location>
</feature>
<evidence type="ECO:0000313" key="11">
    <source>
        <dbReference type="Proteomes" id="UP000556298"/>
    </source>
</evidence>
<evidence type="ECO:0000256" key="2">
    <source>
        <dbReference type="ARBA" id="ARBA00022448"/>
    </source>
</evidence>
<reference evidence="10 11" key="1">
    <citation type="submission" date="2018-05" db="EMBL/GenBank/DDBJ databases">
        <authorList>
            <consortium name="PulseNet: The National Subtyping Network for Foodborne Disease Surveillance"/>
            <person name="Tarr C.L."/>
            <person name="Trees E."/>
            <person name="Katz L.S."/>
            <person name="Carleton-Romer H.A."/>
            <person name="Stroika S."/>
            <person name="Kucerova Z."/>
            <person name="Roache K.F."/>
            <person name="Sabol A.L."/>
            <person name="Besser J."/>
            <person name="Gerner-Smidt P."/>
        </authorList>
    </citation>
    <scope>NUCLEOTIDE SEQUENCE [LARGE SCALE GENOMIC DNA]</scope>
    <source>
        <strain evidence="10 11">2016D-0268</strain>
    </source>
</reference>
<keyword evidence="4" id="KW-0997">Cell inner membrane</keyword>
<proteinExistence type="inferred from homology"/>
<dbReference type="SUPFAM" id="SSF161098">
    <property type="entry name" value="MetI-like"/>
    <property type="match status" value="2"/>
</dbReference>
<feature type="transmembrane region" description="Helical" evidence="8">
    <location>
        <begin position="49"/>
        <end position="76"/>
    </location>
</feature>
<feature type="transmembrane region" description="Helical" evidence="8">
    <location>
        <begin position="493"/>
        <end position="515"/>
    </location>
</feature>
<feature type="transmembrane region" description="Helical" evidence="8">
    <location>
        <begin position="351"/>
        <end position="377"/>
    </location>
</feature>
<feature type="transmembrane region" description="Helical" evidence="8">
    <location>
        <begin position="389"/>
        <end position="413"/>
    </location>
</feature>
<dbReference type="GO" id="GO:0055085">
    <property type="term" value="P:transmembrane transport"/>
    <property type="evidence" value="ECO:0007669"/>
    <property type="project" value="InterPro"/>
</dbReference>
<keyword evidence="6 8" id="KW-1133">Transmembrane helix</keyword>
<dbReference type="Proteomes" id="UP000556298">
    <property type="component" value="Unassembled WGS sequence"/>
</dbReference>
<dbReference type="GO" id="GO:0005886">
    <property type="term" value="C:plasma membrane"/>
    <property type="evidence" value="ECO:0007669"/>
    <property type="project" value="UniProtKB-SubCell"/>
</dbReference>
<dbReference type="PANTHER" id="PTHR43357:SF3">
    <property type="entry name" value="FE(3+)-TRANSPORT SYSTEM PERMEASE PROTEIN FBPB 2"/>
    <property type="match status" value="1"/>
</dbReference>
<dbReference type="Pfam" id="PF00528">
    <property type="entry name" value="BPD_transp_1"/>
    <property type="match status" value="1"/>
</dbReference>
<keyword evidence="3" id="KW-1003">Cell membrane</keyword>
<dbReference type="PANTHER" id="PTHR43357">
    <property type="entry name" value="INNER MEMBRANE ABC TRANSPORTER PERMEASE PROTEIN YDCV"/>
    <property type="match status" value="1"/>
</dbReference>
<protein>
    <submittedName>
        <fullName evidence="10">Iron ABC transporter permease</fullName>
    </submittedName>
</protein>
<feature type="transmembrane region" description="Helical" evidence="8">
    <location>
        <begin position="451"/>
        <end position="473"/>
    </location>
</feature>
<comment type="similarity">
    <text evidence="8">Belongs to the binding-protein-dependent transport system permease family.</text>
</comment>
<dbReference type="PROSITE" id="PS50928">
    <property type="entry name" value="ABC_TM1"/>
    <property type="match status" value="2"/>
</dbReference>
<evidence type="ECO:0000256" key="7">
    <source>
        <dbReference type="ARBA" id="ARBA00023136"/>
    </source>
</evidence>
<feature type="transmembrane region" description="Helical" evidence="8">
    <location>
        <begin position="276"/>
        <end position="301"/>
    </location>
</feature>
<evidence type="ECO:0000259" key="9">
    <source>
        <dbReference type="PROSITE" id="PS50928"/>
    </source>
</evidence>
<dbReference type="InterPro" id="IPR000515">
    <property type="entry name" value="MetI-like"/>
</dbReference>
<evidence type="ECO:0000256" key="3">
    <source>
        <dbReference type="ARBA" id="ARBA00022475"/>
    </source>
</evidence>
<feature type="transmembrane region" description="Helical" evidence="8">
    <location>
        <begin position="316"/>
        <end position="339"/>
    </location>
</feature>
<dbReference type="InterPro" id="IPR035906">
    <property type="entry name" value="MetI-like_sf"/>
</dbReference>
<feature type="transmembrane region" description="Helical" evidence="8">
    <location>
        <begin position="6"/>
        <end position="28"/>
    </location>
</feature>